<accession>A0ABV7HIZ8</accession>
<dbReference type="EMBL" id="JBHRSZ010000007">
    <property type="protein sequence ID" value="MFC3152638.1"/>
    <property type="molecule type" value="Genomic_DNA"/>
</dbReference>
<dbReference type="PANTHER" id="PTHR30118:SF15">
    <property type="entry name" value="TRANSCRIPTIONAL REGULATORY PROTEIN"/>
    <property type="match status" value="1"/>
</dbReference>
<keyword evidence="2" id="KW-0805">Transcription regulation</keyword>
<gene>
    <name evidence="6" type="ORF">ACFOEK_16500</name>
</gene>
<reference evidence="7" key="1">
    <citation type="journal article" date="2019" name="Int. J. Syst. Evol. Microbiol.">
        <title>The Global Catalogue of Microorganisms (GCM) 10K type strain sequencing project: providing services to taxonomists for standard genome sequencing and annotation.</title>
        <authorList>
            <consortium name="The Broad Institute Genomics Platform"/>
            <consortium name="The Broad Institute Genome Sequencing Center for Infectious Disease"/>
            <person name="Wu L."/>
            <person name="Ma J."/>
        </authorList>
    </citation>
    <scope>NUCLEOTIDE SEQUENCE [LARGE SCALE GENOMIC DNA]</scope>
    <source>
        <strain evidence="7">KCTC 52438</strain>
    </source>
</reference>
<feature type="domain" description="HTH lysR-type" evidence="5">
    <location>
        <begin position="9"/>
        <end position="66"/>
    </location>
</feature>
<organism evidence="6 7">
    <name type="scientific">Litoribrevibacter euphylliae</name>
    <dbReference type="NCBI Taxonomy" id="1834034"/>
    <lineage>
        <taxon>Bacteria</taxon>
        <taxon>Pseudomonadati</taxon>
        <taxon>Pseudomonadota</taxon>
        <taxon>Gammaproteobacteria</taxon>
        <taxon>Oceanospirillales</taxon>
        <taxon>Oceanospirillaceae</taxon>
        <taxon>Litoribrevibacter</taxon>
    </lineage>
</organism>
<evidence type="ECO:0000313" key="6">
    <source>
        <dbReference type="EMBL" id="MFC3152638.1"/>
    </source>
</evidence>
<evidence type="ECO:0000256" key="4">
    <source>
        <dbReference type="ARBA" id="ARBA00023163"/>
    </source>
</evidence>
<dbReference type="Pfam" id="PF03466">
    <property type="entry name" value="LysR_substrate"/>
    <property type="match status" value="1"/>
</dbReference>
<dbReference type="InterPro" id="IPR000847">
    <property type="entry name" value="LysR_HTH_N"/>
</dbReference>
<sequence length="312" mass="35980">MKLEELARYDIKLLVAFQVLLEEQNVSRAAERMHVTQSAMSKMLARLNDMFGEELFFRTTHGIQATDRALVLRESLYNTLEQLKQLLDPPVFDPLHCDRTFRISLMDNLAARICPALMRQLSQIAPNVKVQVVPWSKDSMDELSVGQLDLAINLVDVERANFYQHSFANISPCVLVRKGHPLSTKEIITLDEYLSYPFIKLVIPEFNDTQQKDREALERLGRKRNILLETHNLNSAIQTLLVTDFVMLGGKGFNEQVFEQLGLATLKLPTELEAPSFNYKMIWHQRQHKPEEQKWFRTLIANSLSLLKEQAS</sequence>
<keyword evidence="7" id="KW-1185">Reference proteome</keyword>
<evidence type="ECO:0000256" key="3">
    <source>
        <dbReference type="ARBA" id="ARBA00023125"/>
    </source>
</evidence>
<dbReference type="InterPro" id="IPR050389">
    <property type="entry name" value="LysR-type_TF"/>
</dbReference>
<keyword evidence="3" id="KW-0238">DNA-binding</keyword>
<dbReference type="SUPFAM" id="SSF53850">
    <property type="entry name" value="Periplasmic binding protein-like II"/>
    <property type="match status" value="1"/>
</dbReference>
<dbReference type="Proteomes" id="UP001595476">
    <property type="component" value="Unassembled WGS sequence"/>
</dbReference>
<evidence type="ECO:0000259" key="5">
    <source>
        <dbReference type="PROSITE" id="PS50931"/>
    </source>
</evidence>
<evidence type="ECO:0000256" key="1">
    <source>
        <dbReference type="ARBA" id="ARBA00009437"/>
    </source>
</evidence>
<dbReference type="SUPFAM" id="SSF46785">
    <property type="entry name" value="Winged helix' DNA-binding domain"/>
    <property type="match status" value="1"/>
</dbReference>
<comment type="caution">
    <text evidence="6">The sequence shown here is derived from an EMBL/GenBank/DDBJ whole genome shotgun (WGS) entry which is preliminary data.</text>
</comment>
<dbReference type="CDD" id="cd08417">
    <property type="entry name" value="PBP2_Nitroaromatics_like"/>
    <property type="match status" value="1"/>
</dbReference>
<evidence type="ECO:0000256" key="2">
    <source>
        <dbReference type="ARBA" id="ARBA00023015"/>
    </source>
</evidence>
<dbReference type="PANTHER" id="PTHR30118">
    <property type="entry name" value="HTH-TYPE TRANSCRIPTIONAL REGULATOR LEUO-RELATED"/>
    <property type="match status" value="1"/>
</dbReference>
<dbReference type="InterPro" id="IPR036388">
    <property type="entry name" value="WH-like_DNA-bd_sf"/>
</dbReference>
<dbReference type="PRINTS" id="PR00039">
    <property type="entry name" value="HTHLYSR"/>
</dbReference>
<evidence type="ECO:0000313" key="7">
    <source>
        <dbReference type="Proteomes" id="UP001595476"/>
    </source>
</evidence>
<dbReference type="Gene3D" id="3.40.190.10">
    <property type="entry name" value="Periplasmic binding protein-like II"/>
    <property type="match status" value="2"/>
</dbReference>
<comment type="similarity">
    <text evidence="1">Belongs to the LysR transcriptional regulatory family.</text>
</comment>
<dbReference type="InterPro" id="IPR037402">
    <property type="entry name" value="YidZ_PBP2"/>
</dbReference>
<dbReference type="RefSeq" id="WP_386722565.1">
    <property type="nucleotide sequence ID" value="NZ_JBHRSZ010000007.1"/>
</dbReference>
<dbReference type="InterPro" id="IPR005119">
    <property type="entry name" value="LysR_subst-bd"/>
</dbReference>
<keyword evidence="4" id="KW-0804">Transcription</keyword>
<dbReference type="Pfam" id="PF00126">
    <property type="entry name" value="HTH_1"/>
    <property type="match status" value="1"/>
</dbReference>
<dbReference type="PROSITE" id="PS50931">
    <property type="entry name" value="HTH_LYSR"/>
    <property type="match status" value="1"/>
</dbReference>
<protein>
    <submittedName>
        <fullName evidence="6">LysR family transcriptional regulator</fullName>
    </submittedName>
</protein>
<dbReference type="InterPro" id="IPR036390">
    <property type="entry name" value="WH_DNA-bd_sf"/>
</dbReference>
<dbReference type="Gene3D" id="1.10.10.10">
    <property type="entry name" value="Winged helix-like DNA-binding domain superfamily/Winged helix DNA-binding domain"/>
    <property type="match status" value="1"/>
</dbReference>
<proteinExistence type="inferred from homology"/>
<name>A0ABV7HIZ8_9GAMM</name>